<dbReference type="AlphaFoldDB" id="A0A1X7P0Y6"/>
<name>A0A1X7P0Y6_9EURY</name>
<dbReference type="EMBL" id="FXBN01000004">
    <property type="protein sequence ID" value="SMH44260.1"/>
    <property type="molecule type" value="Genomic_DNA"/>
</dbReference>
<sequence length="48" mass="5357">MRLIEKICPVCGNTFEVDEKLADRKLYCTLKCCLQAGGERPEKVGVQA</sequence>
<protein>
    <submittedName>
        <fullName evidence="1">Uncharacterized protein</fullName>
    </submittedName>
</protein>
<gene>
    <name evidence="1" type="ORF">SAMN06264941_2050</name>
</gene>
<accession>A0A1X7P0Y6</accession>
<organism evidence="1 2">
    <name type="scientific">Methanohalophilus portucalensis FDF-1</name>
    <dbReference type="NCBI Taxonomy" id="523843"/>
    <lineage>
        <taxon>Archaea</taxon>
        <taxon>Methanobacteriati</taxon>
        <taxon>Methanobacteriota</taxon>
        <taxon>Stenosarchaea group</taxon>
        <taxon>Methanomicrobia</taxon>
        <taxon>Methanosarcinales</taxon>
        <taxon>Methanosarcinaceae</taxon>
        <taxon>Methanohalophilus</taxon>
    </lineage>
</organism>
<evidence type="ECO:0000313" key="2">
    <source>
        <dbReference type="Proteomes" id="UP000193969"/>
    </source>
</evidence>
<proteinExistence type="predicted"/>
<dbReference type="OrthoDB" id="142204at2157"/>
<dbReference type="Proteomes" id="UP000193969">
    <property type="component" value="Unassembled WGS sequence"/>
</dbReference>
<dbReference type="RefSeq" id="WP_169922777.1">
    <property type="nucleotide sequence ID" value="NZ_FXBN01000004.1"/>
</dbReference>
<evidence type="ECO:0000313" key="1">
    <source>
        <dbReference type="EMBL" id="SMH44260.1"/>
    </source>
</evidence>
<keyword evidence="2" id="KW-1185">Reference proteome</keyword>
<reference evidence="2" key="1">
    <citation type="submission" date="2017-04" db="EMBL/GenBank/DDBJ databases">
        <authorList>
            <person name="Varghese N."/>
            <person name="Submissions S."/>
        </authorList>
    </citation>
    <scope>NUCLEOTIDE SEQUENCE [LARGE SCALE GENOMIC DNA]</scope>
    <source>
        <strain evidence="2">FDF-1</strain>
    </source>
</reference>